<sequence>MKKILLVLTVIFASAFTDVSNNQIEEIEVTYNGQSEKAYYFTNKQTGKVMEFTIVSKKAVSKYDFNEKELIGKSFKITYEVDKVEIKTDDTQVKQYKQRLILIDINKI</sequence>
<proteinExistence type="predicted"/>
<accession>A0A936ZQE3</accession>
<evidence type="ECO:0000313" key="2">
    <source>
        <dbReference type="Proteomes" id="UP000651057"/>
    </source>
</evidence>
<evidence type="ECO:0000313" key="1">
    <source>
        <dbReference type="EMBL" id="MBL0682387.1"/>
    </source>
</evidence>
<dbReference type="AlphaFoldDB" id="A0A936ZQE3"/>
<keyword evidence="2" id="KW-1185">Reference proteome</keyword>
<comment type="caution">
    <text evidence="1">The sequence shown here is derived from an EMBL/GenBank/DDBJ whole genome shotgun (WGS) entry which is preliminary data.</text>
</comment>
<dbReference type="RefSeq" id="WP_201916366.1">
    <property type="nucleotide sequence ID" value="NZ_BAABAX010000001.1"/>
</dbReference>
<gene>
    <name evidence="1" type="ORF">JJQ60_02550</name>
</gene>
<dbReference type="EMBL" id="JAERQJ010000001">
    <property type="protein sequence ID" value="MBL0682387.1"/>
    <property type="molecule type" value="Genomic_DNA"/>
</dbReference>
<organism evidence="1 2">
    <name type="scientific">Aquimarina mytili</name>
    <dbReference type="NCBI Taxonomy" id="874423"/>
    <lineage>
        <taxon>Bacteria</taxon>
        <taxon>Pseudomonadati</taxon>
        <taxon>Bacteroidota</taxon>
        <taxon>Flavobacteriia</taxon>
        <taxon>Flavobacteriales</taxon>
        <taxon>Flavobacteriaceae</taxon>
        <taxon>Aquimarina</taxon>
    </lineage>
</organism>
<dbReference type="Proteomes" id="UP000651057">
    <property type="component" value="Unassembled WGS sequence"/>
</dbReference>
<reference evidence="1" key="1">
    <citation type="submission" date="2021-01" db="EMBL/GenBank/DDBJ databases">
        <authorList>
            <person name="Zhong Y.L."/>
        </authorList>
    </citation>
    <scope>NUCLEOTIDE SEQUENCE</scope>
    <source>
        <strain evidence="1">KCTC 23302</strain>
    </source>
</reference>
<name>A0A936ZQE3_9FLAO</name>
<protein>
    <submittedName>
        <fullName evidence="1">Uncharacterized protein</fullName>
    </submittedName>
</protein>